<dbReference type="PROSITE" id="PS50007">
    <property type="entry name" value="PIPLC_X_DOMAIN"/>
    <property type="match status" value="1"/>
</dbReference>
<dbReference type="GO" id="GO:0035556">
    <property type="term" value="P:intracellular signal transduction"/>
    <property type="evidence" value="ECO:0007669"/>
    <property type="project" value="InterPro"/>
</dbReference>
<evidence type="ECO:0000256" key="1">
    <source>
        <dbReference type="ARBA" id="ARBA00001195"/>
    </source>
</evidence>
<accession>A0A8C5U832</accession>
<keyword evidence="2" id="KW-0378">Hydrolase</keyword>
<proteinExistence type="predicted"/>
<dbReference type="FunFam" id="3.20.20.190:FF:000084">
    <property type="match status" value="1"/>
</dbReference>
<feature type="domain" description="Phosphatidylinositol-specific phospholipase C X" evidence="6">
    <location>
        <begin position="46"/>
        <end position="79"/>
    </location>
</feature>
<comment type="catalytic activity">
    <reaction evidence="1">
        <text>a 1,2-diacyl-sn-glycero-3-phospho-(1D-myo-inositol-4,5-bisphosphate) + H2O = 1D-myo-inositol 1,4,5-trisphosphate + a 1,2-diacyl-sn-glycerol + H(+)</text>
        <dbReference type="Rhea" id="RHEA:33179"/>
        <dbReference type="ChEBI" id="CHEBI:15377"/>
        <dbReference type="ChEBI" id="CHEBI:15378"/>
        <dbReference type="ChEBI" id="CHEBI:17815"/>
        <dbReference type="ChEBI" id="CHEBI:58456"/>
        <dbReference type="ChEBI" id="CHEBI:203600"/>
        <dbReference type="EC" id="3.1.4.11"/>
    </reaction>
</comment>
<dbReference type="PANTHER" id="PTHR10336:SF33">
    <property type="entry name" value="1-PHOSPHATIDYLINOSITOL 4,5-BISPHOSPHATE PHOSPHODIESTERASE DELTA-3"/>
    <property type="match status" value="1"/>
</dbReference>
<reference evidence="7" key="2">
    <citation type="submission" date="2025-09" db="UniProtKB">
        <authorList>
            <consortium name="Ensembl"/>
        </authorList>
    </citation>
    <scope>IDENTIFICATION</scope>
</reference>
<dbReference type="InterPro" id="IPR001192">
    <property type="entry name" value="PI-PLC_fam"/>
</dbReference>
<keyword evidence="5" id="KW-0807">Transducer</keyword>
<reference evidence="7" key="1">
    <citation type="submission" date="2025-08" db="UniProtKB">
        <authorList>
            <consortium name="Ensembl"/>
        </authorList>
    </citation>
    <scope>IDENTIFICATION</scope>
</reference>
<dbReference type="PANTHER" id="PTHR10336">
    <property type="entry name" value="PHOSPHOINOSITIDE-SPECIFIC PHOSPHOLIPASE C FAMILY PROTEIN"/>
    <property type="match status" value="1"/>
</dbReference>
<protein>
    <recommendedName>
        <fullName evidence="6">Phosphatidylinositol-specific phospholipase C X domain-containing protein</fullName>
    </recommendedName>
</protein>
<dbReference type="SUPFAM" id="SSF51695">
    <property type="entry name" value="PLC-like phosphodiesterases"/>
    <property type="match status" value="1"/>
</dbReference>
<evidence type="ECO:0000256" key="4">
    <source>
        <dbReference type="ARBA" id="ARBA00023098"/>
    </source>
</evidence>
<dbReference type="Pfam" id="PF00388">
    <property type="entry name" value="PI-PLC-X"/>
    <property type="match status" value="1"/>
</dbReference>
<keyword evidence="4" id="KW-0443">Lipid metabolism</keyword>
<sequence>MEMGHSRELPCPWRQDLMMLDGFTMYLLSAAGDILNQEHTRVHQDMSQPLSHYFISSSHNTYLTRNQIGGTSSTEAYGRWVAVPGSRSVFYVLISVLDQTCYMSQARSTF</sequence>
<evidence type="ECO:0000259" key="6">
    <source>
        <dbReference type="Pfam" id="PF00388"/>
    </source>
</evidence>
<keyword evidence="3" id="KW-0442">Lipid degradation</keyword>
<evidence type="ECO:0000256" key="2">
    <source>
        <dbReference type="ARBA" id="ARBA00022801"/>
    </source>
</evidence>
<dbReference type="AlphaFoldDB" id="A0A8C5U832"/>
<evidence type="ECO:0000313" key="7">
    <source>
        <dbReference type="Ensembl" id="ENSMCSP00000017929.1"/>
    </source>
</evidence>
<dbReference type="Ensembl" id="ENSMCST00000018386.1">
    <property type="protein sequence ID" value="ENSMCSP00000017929.1"/>
    <property type="gene ID" value="ENSMCSG00000012597.1"/>
</dbReference>
<dbReference type="GO" id="GO:0016042">
    <property type="term" value="P:lipid catabolic process"/>
    <property type="evidence" value="ECO:0007669"/>
    <property type="project" value="UniProtKB-KW"/>
</dbReference>
<name>A0A8C5U832_9PASS</name>
<keyword evidence="8" id="KW-1185">Reference proteome</keyword>
<dbReference type="GO" id="GO:0005886">
    <property type="term" value="C:plasma membrane"/>
    <property type="evidence" value="ECO:0007669"/>
    <property type="project" value="TreeGrafter"/>
</dbReference>
<evidence type="ECO:0000256" key="5">
    <source>
        <dbReference type="ARBA" id="ARBA00023224"/>
    </source>
</evidence>
<dbReference type="OrthoDB" id="269822at2759"/>
<organism evidence="7 8">
    <name type="scientific">Malurus cyaneus samueli</name>
    <dbReference type="NCBI Taxonomy" id="2593467"/>
    <lineage>
        <taxon>Eukaryota</taxon>
        <taxon>Metazoa</taxon>
        <taxon>Chordata</taxon>
        <taxon>Craniata</taxon>
        <taxon>Vertebrata</taxon>
        <taxon>Euteleostomi</taxon>
        <taxon>Archelosauria</taxon>
        <taxon>Archosauria</taxon>
        <taxon>Dinosauria</taxon>
        <taxon>Saurischia</taxon>
        <taxon>Theropoda</taxon>
        <taxon>Coelurosauria</taxon>
        <taxon>Aves</taxon>
        <taxon>Neognathae</taxon>
        <taxon>Neoaves</taxon>
        <taxon>Telluraves</taxon>
        <taxon>Australaves</taxon>
        <taxon>Passeriformes</taxon>
        <taxon>Meliphagoidea</taxon>
        <taxon>Maluridae</taxon>
        <taxon>Malurus</taxon>
    </lineage>
</organism>
<evidence type="ECO:0000313" key="8">
    <source>
        <dbReference type="Proteomes" id="UP000694560"/>
    </source>
</evidence>
<dbReference type="InterPro" id="IPR000909">
    <property type="entry name" value="PLipase_C_PInositol-sp_X_dom"/>
</dbReference>
<dbReference type="Proteomes" id="UP000694560">
    <property type="component" value="Unplaced"/>
</dbReference>
<evidence type="ECO:0000256" key="3">
    <source>
        <dbReference type="ARBA" id="ARBA00022963"/>
    </source>
</evidence>
<dbReference type="GO" id="GO:0004435">
    <property type="term" value="F:phosphatidylinositol-4,5-bisphosphate phospholipase C activity"/>
    <property type="evidence" value="ECO:0007669"/>
    <property type="project" value="UniProtKB-EC"/>
</dbReference>
<dbReference type="Gene3D" id="3.20.20.190">
    <property type="entry name" value="Phosphatidylinositol (PI) phosphodiesterase"/>
    <property type="match status" value="1"/>
</dbReference>
<dbReference type="InterPro" id="IPR017946">
    <property type="entry name" value="PLC-like_Pdiesterase_TIM-brl"/>
</dbReference>